<dbReference type="SMART" id="SM00855">
    <property type="entry name" value="PGAM"/>
    <property type="match status" value="1"/>
</dbReference>
<accession>A0A0P7ICQ6</accession>
<dbReference type="InterPro" id="IPR013078">
    <property type="entry name" value="His_Pase_superF_clade-1"/>
</dbReference>
<evidence type="ECO:0000313" key="3">
    <source>
        <dbReference type="EMBL" id="KPN61705.1"/>
    </source>
</evidence>
<dbReference type="Pfam" id="PF00300">
    <property type="entry name" value="His_Phos_1"/>
    <property type="match status" value="1"/>
</dbReference>
<feature type="active site" description="Tele-phosphohistidine intermediate" evidence="1">
    <location>
        <position position="9"/>
    </location>
</feature>
<gene>
    <name evidence="3" type="ORF">AKJ29_03545</name>
</gene>
<dbReference type="PANTHER" id="PTHR48100">
    <property type="entry name" value="BROAD-SPECIFICITY PHOSPHATASE YOR283W-RELATED"/>
    <property type="match status" value="1"/>
</dbReference>
<evidence type="ECO:0000256" key="1">
    <source>
        <dbReference type="PIRSR" id="PIRSR613078-1"/>
    </source>
</evidence>
<dbReference type="PANTHER" id="PTHR48100:SF1">
    <property type="entry name" value="HISTIDINE PHOSPHATASE FAMILY PROTEIN-RELATED"/>
    <property type="match status" value="1"/>
</dbReference>
<dbReference type="Proteomes" id="UP000050471">
    <property type="component" value="Unassembled WGS sequence"/>
</dbReference>
<proteinExistence type="predicted"/>
<dbReference type="CDD" id="cd07067">
    <property type="entry name" value="HP_PGM_like"/>
    <property type="match status" value="1"/>
</dbReference>
<dbReference type="RefSeq" id="WP_055192738.1">
    <property type="nucleotide sequence ID" value="NZ_FPBS01000003.1"/>
</dbReference>
<evidence type="ECO:0000313" key="4">
    <source>
        <dbReference type="Proteomes" id="UP000050471"/>
    </source>
</evidence>
<dbReference type="OrthoDB" id="280692at2"/>
<name>A0A0P7ICQ6_9RHOB</name>
<dbReference type="AlphaFoldDB" id="A0A0P7ICQ6"/>
<dbReference type="STRING" id="154981.AKJ29_03545"/>
<dbReference type="EMBL" id="LKBA01000024">
    <property type="protein sequence ID" value="KPN61705.1"/>
    <property type="molecule type" value="Genomic_DNA"/>
</dbReference>
<feature type="binding site" evidence="2">
    <location>
        <begin position="78"/>
        <end position="81"/>
    </location>
    <ligand>
        <name>substrate</name>
    </ligand>
</feature>
<reference evidence="3 4" key="1">
    <citation type="submission" date="2015-09" db="EMBL/GenBank/DDBJ databases">
        <title>Draft genome sequence of Aliiroseovarius crassostreae CV919-312TSm, the causative agent of Roseovarius Oyster Disease (formerly Juvenile Oyster Disease).</title>
        <authorList>
            <person name="Kessner L."/>
            <person name="Spinard E."/>
            <person name="Nelson D."/>
        </authorList>
    </citation>
    <scope>NUCLEOTIDE SEQUENCE [LARGE SCALE GENOMIC DNA]</scope>
    <source>
        <strain evidence="3 4">CV919-312</strain>
    </source>
</reference>
<protein>
    <submittedName>
        <fullName evidence="3">Phosphoglycerate mutase</fullName>
    </submittedName>
</protein>
<dbReference type="SUPFAM" id="SSF53254">
    <property type="entry name" value="Phosphoglycerate mutase-like"/>
    <property type="match status" value="1"/>
</dbReference>
<sequence>MTQITLIRHGQANNSATDEAGYDHLSDLGRQQARWLGEHMRATGQAFDAVFTGTLTRHKQTAEEWGAAEVRSDSRLNEVRYFDLSERMHAQYGLAHPKTHEDFVDHLPLTFSAWQEGKIDGAPESFHDFQTRVQEVIHDIAQAHENPIIFTSGGFIGMATRVVMGLDIGPFTRAILPIMNSSVHRMRMLPAGLTLTQFNGVPHLEHPDRHHAQTHF</sequence>
<comment type="caution">
    <text evidence="3">The sequence shown here is derived from an EMBL/GenBank/DDBJ whole genome shotgun (WGS) entry which is preliminary data.</text>
</comment>
<dbReference type="InterPro" id="IPR050275">
    <property type="entry name" value="PGM_Phosphatase"/>
</dbReference>
<dbReference type="GO" id="GO:0005737">
    <property type="term" value="C:cytoplasm"/>
    <property type="evidence" value="ECO:0007669"/>
    <property type="project" value="TreeGrafter"/>
</dbReference>
<feature type="active site" description="Proton donor/acceptor" evidence="1">
    <location>
        <position position="78"/>
    </location>
</feature>
<dbReference type="GO" id="GO:0016791">
    <property type="term" value="F:phosphatase activity"/>
    <property type="evidence" value="ECO:0007669"/>
    <property type="project" value="TreeGrafter"/>
</dbReference>
<feature type="binding site" evidence="2">
    <location>
        <position position="57"/>
    </location>
    <ligand>
        <name>substrate</name>
    </ligand>
</feature>
<keyword evidence="4" id="KW-1185">Reference proteome</keyword>
<evidence type="ECO:0000256" key="2">
    <source>
        <dbReference type="PIRSR" id="PIRSR613078-2"/>
    </source>
</evidence>
<dbReference type="Gene3D" id="3.40.50.1240">
    <property type="entry name" value="Phosphoglycerate mutase-like"/>
    <property type="match status" value="1"/>
</dbReference>
<dbReference type="InterPro" id="IPR029033">
    <property type="entry name" value="His_PPase_superfam"/>
</dbReference>
<organism evidence="3 4">
    <name type="scientific">Aliiroseovarius crassostreae</name>
    <dbReference type="NCBI Taxonomy" id="154981"/>
    <lineage>
        <taxon>Bacteria</taxon>
        <taxon>Pseudomonadati</taxon>
        <taxon>Pseudomonadota</taxon>
        <taxon>Alphaproteobacteria</taxon>
        <taxon>Rhodobacterales</taxon>
        <taxon>Paracoccaceae</taxon>
        <taxon>Aliiroseovarius</taxon>
    </lineage>
</organism>